<dbReference type="SUPFAM" id="SSF48695">
    <property type="entry name" value="Multiheme cytochromes"/>
    <property type="match status" value="1"/>
</dbReference>
<protein>
    <submittedName>
        <fullName evidence="1">Uncharacterized protein</fullName>
    </submittedName>
</protein>
<sequence>MKFGSNFGIFKTSDYNLNLKERIVKYGKFYGILCEVCNNEINRHYIYCTYCYDKETDTNKKGQMTLGSKIFKTLDYNLDLKERRAKYWKFYGILCEECNKAIKRPDYYCTYCYDKETDTNKKGHMKFGSNFSIFKTSDYNLNLGERIAKFGKFYGILCGILCEECNKEIKLRLYCTYCYDRETDTNKKRQMLLGPNFGILDYNSNLKERREKYMNLDGILCEKCNQEINKYVYYCTYCHAKETDVIKKNHIKFGSNFGIFETFDYNLNLEERKVKYKKYDHIICEKCNNEIKKQYYNCNYCY</sequence>
<comment type="caution">
    <text evidence="1">The sequence shown here is derived from an EMBL/GenBank/DDBJ whole genome shotgun (WGS) entry which is preliminary data.</text>
</comment>
<evidence type="ECO:0000313" key="1">
    <source>
        <dbReference type="EMBL" id="PKY62896.1"/>
    </source>
</evidence>
<reference evidence="1 2" key="1">
    <citation type="submission" date="2015-10" db="EMBL/GenBank/DDBJ databases">
        <title>Genome analyses suggest a sexual origin of heterokaryosis in a supposedly ancient asexual fungus.</title>
        <authorList>
            <person name="Ropars J."/>
            <person name="Sedzielewska K."/>
            <person name="Noel J."/>
            <person name="Charron P."/>
            <person name="Farinelli L."/>
            <person name="Marton T."/>
            <person name="Kruger M."/>
            <person name="Pelin A."/>
            <person name="Brachmann A."/>
            <person name="Corradi N."/>
        </authorList>
    </citation>
    <scope>NUCLEOTIDE SEQUENCE [LARGE SCALE GENOMIC DNA]</scope>
    <source>
        <strain evidence="1 2">A4</strain>
    </source>
</reference>
<dbReference type="AlphaFoldDB" id="A0A2I1HVM4"/>
<dbReference type="InterPro" id="IPR036280">
    <property type="entry name" value="Multihaem_cyt_sf"/>
</dbReference>
<dbReference type="EMBL" id="LLXI01008337">
    <property type="protein sequence ID" value="PKY62896.1"/>
    <property type="molecule type" value="Genomic_DNA"/>
</dbReference>
<organism evidence="1 2">
    <name type="scientific">Rhizophagus irregularis</name>
    <dbReference type="NCBI Taxonomy" id="588596"/>
    <lineage>
        <taxon>Eukaryota</taxon>
        <taxon>Fungi</taxon>
        <taxon>Fungi incertae sedis</taxon>
        <taxon>Mucoromycota</taxon>
        <taxon>Glomeromycotina</taxon>
        <taxon>Glomeromycetes</taxon>
        <taxon>Glomerales</taxon>
        <taxon>Glomeraceae</taxon>
        <taxon>Rhizophagus</taxon>
    </lineage>
</organism>
<keyword evidence="2" id="KW-1185">Reference proteome</keyword>
<feature type="non-terminal residue" evidence="1">
    <location>
        <position position="302"/>
    </location>
</feature>
<dbReference type="Proteomes" id="UP000234323">
    <property type="component" value="Unassembled WGS sequence"/>
</dbReference>
<proteinExistence type="predicted"/>
<name>A0A2I1HVM4_9GLOM</name>
<evidence type="ECO:0000313" key="2">
    <source>
        <dbReference type="Proteomes" id="UP000234323"/>
    </source>
</evidence>
<gene>
    <name evidence="1" type="ORF">RhiirA4_490276</name>
</gene>
<accession>A0A2I1HVM4</accession>